<dbReference type="Proteomes" id="UP000477782">
    <property type="component" value="Unassembled WGS sequence"/>
</dbReference>
<name>A0A6M0QXB3_9RHOB</name>
<proteinExistence type="predicted"/>
<sequence>MTRLHKIRAQSTYYRYSLRLVTRCLGGLQWPEAIAVVVLMQGPLPSFAQGIAEGCVPPEPPYNALPQADLQGFRVEPFSDFKSYFSDITHCTQCLDAERARVMAEGAALCENFL</sequence>
<dbReference type="RefSeq" id="WP_164627973.1">
    <property type="nucleotide sequence ID" value="NZ_JAAIVJ010000018.1"/>
</dbReference>
<accession>A0A6M0QXB3</accession>
<keyword evidence="2" id="KW-1185">Reference proteome</keyword>
<evidence type="ECO:0000313" key="2">
    <source>
        <dbReference type="Proteomes" id="UP000477782"/>
    </source>
</evidence>
<evidence type="ECO:0000313" key="1">
    <source>
        <dbReference type="EMBL" id="NEY92027.1"/>
    </source>
</evidence>
<dbReference type="EMBL" id="JAAIVJ010000018">
    <property type="protein sequence ID" value="NEY92027.1"/>
    <property type="molecule type" value="Genomic_DNA"/>
</dbReference>
<comment type="caution">
    <text evidence="1">The sequence shown here is derived from an EMBL/GenBank/DDBJ whole genome shotgun (WGS) entry which is preliminary data.</text>
</comment>
<gene>
    <name evidence="1" type="ORF">G4Z14_17185</name>
</gene>
<organism evidence="1 2">
    <name type="scientific">Tabrizicola oligotrophica</name>
    <dbReference type="NCBI Taxonomy" id="2710650"/>
    <lineage>
        <taxon>Bacteria</taxon>
        <taxon>Pseudomonadati</taxon>
        <taxon>Pseudomonadota</taxon>
        <taxon>Alphaproteobacteria</taxon>
        <taxon>Rhodobacterales</taxon>
        <taxon>Paracoccaceae</taxon>
        <taxon>Tabrizicola</taxon>
    </lineage>
</organism>
<dbReference type="AlphaFoldDB" id="A0A6M0QXB3"/>
<reference evidence="1 2" key="1">
    <citation type="submission" date="2020-02" db="EMBL/GenBank/DDBJ databases">
        <authorList>
            <person name="Chen W.-M."/>
        </authorList>
    </citation>
    <scope>NUCLEOTIDE SEQUENCE [LARGE SCALE GENOMIC DNA]</scope>
    <source>
        <strain evidence="1 2">KMS-5</strain>
    </source>
</reference>
<protein>
    <submittedName>
        <fullName evidence="1">Uncharacterized protein</fullName>
    </submittedName>
</protein>